<name>A0A3D9LKR6_MARFU</name>
<gene>
    <name evidence="2" type="ORF">C7460_101371</name>
</gene>
<keyword evidence="1" id="KW-0472">Membrane</keyword>
<keyword evidence="1" id="KW-1133">Transmembrane helix</keyword>
<reference evidence="2 3" key="1">
    <citation type="submission" date="2018-07" db="EMBL/GenBank/DDBJ databases">
        <title>Genomic Encyclopedia of Type Strains, Phase IV (KMG-IV): sequencing the most valuable type-strain genomes for metagenomic binning, comparative biology and taxonomic classification.</title>
        <authorList>
            <person name="Goeker M."/>
        </authorList>
    </citation>
    <scope>NUCLEOTIDE SEQUENCE [LARGE SCALE GENOMIC DNA]</scope>
    <source>
        <strain evidence="2 3">DSM 4134</strain>
    </source>
</reference>
<organism evidence="2 3">
    <name type="scientific">Marinoscillum furvescens DSM 4134</name>
    <dbReference type="NCBI Taxonomy" id="1122208"/>
    <lineage>
        <taxon>Bacteria</taxon>
        <taxon>Pseudomonadati</taxon>
        <taxon>Bacteroidota</taxon>
        <taxon>Cytophagia</taxon>
        <taxon>Cytophagales</taxon>
        <taxon>Reichenbachiellaceae</taxon>
        <taxon>Marinoscillum</taxon>
    </lineage>
</organism>
<protein>
    <submittedName>
        <fullName evidence="2">Uncharacterized protein</fullName>
    </submittedName>
</protein>
<evidence type="ECO:0000313" key="3">
    <source>
        <dbReference type="Proteomes" id="UP000256779"/>
    </source>
</evidence>
<evidence type="ECO:0000313" key="2">
    <source>
        <dbReference type="EMBL" id="REE05852.1"/>
    </source>
</evidence>
<keyword evidence="1" id="KW-0812">Transmembrane</keyword>
<evidence type="ECO:0000256" key="1">
    <source>
        <dbReference type="SAM" id="Phobius"/>
    </source>
</evidence>
<dbReference type="EMBL" id="QREG01000001">
    <property type="protein sequence ID" value="REE05852.1"/>
    <property type="molecule type" value="Genomic_DNA"/>
</dbReference>
<accession>A0A3D9LKR6</accession>
<dbReference type="Proteomes" id="UP000256779">
    <property type="component" value="Unassembled WGS sequence"/>
</dbReference>
<keyword evidence="3" id="KW-1185">Reference proteome</keyword>
<sequence>MEKYRSQTWLRHRNRVVQQEEEVKDALEEVSSDLEHRVKVGVGVGLTVGLVALAGYSLYKSFSGGEKSKKQKVVVKSKEKQEVVKEAGAESGTNHSSGFSFKRMVLEKLAMVALKFIGAQLAIMLSKKFGVADDESESETN</sequence>
<proteinExistence type="predicted"/>
<comment type="caution">
    <text evidence="2">The sequence shown here is derived from an EMBL/GenBank/DDBJ whole genome shotgun (WGS) entry which is preliminary data.</text>
</comment>
<dbReference type="RefSeq" id="WP_115866349.1">
    <property type="nucleotide sequence ID" value="NZ_QREG01000001.1"/>
</dbReference>
<feature type="transmembrane region" description="Helical" evidence="1">
    <location>
        <begin position="40"/>
        <end position="59"/>
    </location>
</feature>
<dbReference type="AlphaFoldDB" id="A0A3D9LKR6"/>